<dbReference type="AlphaFoldDB" id="A0A1B7MUA9"/>
<evidence type="ECO:0000256" key="1">
    <source>
        <dbReference type="ARBA" id="ARBA00004389"/>
    </source>
</evidence>
<dbReference type="Proteomes" id="UP000092154">
    <property type="component" value="Unassembled WGS sequence"/>
</dbReference>
<sequence>MEGNKDEAIKCLSIAQKYRDAGNLPSARKFAQKSINLFSTSEAVKLLESIVAAEASAGAGPSTANGNTQASSSSTETHPSASGAKHRSAGSANGTAGGMGGEKREFTAEQVKVVKRVKACKATEYYEILSIKKDCEEAEIKKAYRKLALALHPDKNGAPGADEAFKMVSKAFQVLSDPQKRTAYDQSGSDPESRFGGMSSRGPGFSASPFGGGSEGEMSPEDLFNMFFGGGGMAMNGGFGGSPFGGPVFTASFGQGGFRTTRMRTNMGGAQQQAEGAQGRSLLMQLLPLLLLIGFTFLSAIPDMFSTSIPDPRYSFSPSSRFNVERQTGGMGIKYHVNGPEFNSHPHIAADIAGGNQRRGSALSQFEGQVERVYTNSLYGDCQLGVERRQRKRDAEVGVFGIGTDWEKVKRIETEKIDSCEELKRLGVIKS</sequence>
<evidence type="ECO:0000256" key="2">
    <source>
        <dbReference type="ARBA" id="ARBA00022692"/>
    </source>
</evidence>
<accession>A0A1B7MUA9</accession>
<feature type="compositionally biased region" description="Low complexity" evidence="6">
    <location>
        <begin position="200"/>
        <end position="209"/>
    </location>
</feature>
<dbReference type="Gene3D" id="1.10.287.110">
    <property type="entry name" value="DnaJ domain"/>
    <property type="match status" value="1"/>
</dbReference>
<keyword evidence="10" id="KW-1185">Reference proteome</keyword>
<dbReference type="GO" id="GO:0005789">
    <property type="term" value="C:endoplasmic reticulum membrane"/>
    <property type="evidence" value="ECO:0007669"/>
    <property type="project" value="UniProtKB-SubCell"/>
</dbReference>
<evidence type="ECO:0000256" key="7">
    <source>
        <dbReference type="SAM" id="Phobius"/>
    </source>
</evidence>
<keyword evidence="2 7" id="KW-0812">Transmembrane</keyword>
<dbReference type="Pfam" id="PF09320">
    <property type="entry name" value="DUF1977"/>
    <property type="match status" value="1"/>
</dbReference>
<keyword evidence="5 7" id="KW-0472">Membrane</keyword>
<dbReference type="PRINTS" id="PR00625">
    <property type="entry name" value="JDOMAIN"/>
</dbReference>
<evidence type="ECO:0000256" key="5">
    <source>
        <dbReference type="ARBA" id="ARBA00023136"/>
    </source>
</evidence>
<feature type="compositionally biased region" description="Low complexity" evidence="6">
    <location>
        <begin position="70"/>
        <end position="82"/>
    </location>
</feature>
<comment type="subcellular location">
    <subcellularLocation>
        <location evidence="1">Endoplasmic reticulum membrane</location>
        <topology evidence="1">Single-pass membrane protein</topology>
    </subcellularLocation>
</comment>
<dbReference type="PANTHER" id="PTHR43908">
    <property type="entry name" value="AT29763P-RELATED"/>
    <property type="match status" value="1"/>
</dbReference>
<dbReference type="InterPro" id="IPR051100">
    <property type="entry name" value="DnaJ_subfamily_B/C"/>
</dbReference>
<dbReference type="InterPro" id="IPR001623">
    <property type="entry name" value="DnaJ_domain"/>
</dbReference>
<dbReference type="STRING" id="1314800.A0A1B7MUA9"/>
<evidence type="ECO:0000256" key="4">
    <source>
        <dbReference type="ARBA" id="ARBA00022989"/>
    </source>
</evidence>
<keyword evidence="4 7" id="KW-1133">Transmembrane helix</keyword>
<dbReference type="CDD" id="cd06257">
    <property type="entry name" value="DnaJ"/>
    <property type="match status" value="1"/>
</dbReference>
<dbReference type="EMBL" id="KV448439">
    <property type="protein sequence ID" value="OAX36137.1"/>
    <property type="molecule type" value="Genomic_DNA"/>
</dbReference>
<dbReference type="GO" id="GO:0071218">
    <property type="term" value="P:cellular response to misfolded protein"/>
    <property type="evidence" value="ECO:0007669"/>
    <property type="project" value="TreeGrafter"/>
</dbReference>
<dbReference type="Pfam" id="PF00226">
    <property type="entry name" value="DnaJ"/>
    <property type="match status" value="1"/>
</dbReference>
<dbReference type="InterPro" id="IPR018253">
    <property type="entry name" value="DnaJ_domain_CS"/>
</dbReference>
<dbReference type="OrthoDB" id="1507364at2759"/>
<feature type="region of interest" description="Disordered" evidence="6">
    <location>
        <begin position="178"/>
        <end position="216"/>
    </location>
</feature>
<proteinExistence type="predicted"/>
<evidence type="ECO:0000256" key="3">
    <source>
        <dbReference type="ARBA" id="ARBA00022824"/>
    </source>
</evidence>
<dbReference type="FunFam" id="1.10.287.110:FF:000070">
    <property type="entry name" value="Endoplasmic reticulum protein, putative"/>
    <property type="match status" value="1"/>
</dbReference>
<gene>
    <name evidence="9" type="ORF">K503DRAFT_721901</name>
</gene>
<feature type="domain" description="J" evidence="8">
    <location>
        <begin position="124"/>
        <end position="188"/>
    </location>
</feature>
<dbReference type="PROSITE" id="PS00636">
    <property type="entry name" value="DNAJ_1"/>
    <property type="match status" value="1"/>
</dbReference>
<dbReference type="InParanoid" id="A0A1B7MUA9"/>
<evidence type="ECO:0000256" key="6">
    <source>
        <dbReference type="SAM" id="MobiDB-lite"/>
    </source>
</evidence>
<dbReference type="GO" id="GO:0030544">
    <property type="term" value="F:Hsp70 protein binding"/>
    <property type="evidence" value="ECO:0007669"/>
    <property type="project" value="TreeGrafter"/>
</dbReference>
<reference evidence="9 10" key="1">
    <citation type="submission" date="2016-06" db="EMBL/GenBank/DDBJ databases">
        <title>Comparative genomics of the ectomycorrhizal sister species Rhizopogon vinicolor and Rhizopogon vesiculosus (Basidiomycota: Boletales) reveals a divergence of the mating type B locus.</title>
        <authorList>
            <consortium name="DOE Joint Genome Institute"/>
            <person name="Mujic A.B."/>
            <person name="Kuo A."/>
            <person name="Tritt A."/>
            <person name="Lipzen A."/>
            <person name="Chen C."/>
            <person name="Johnson J."/>
            <person name="Sharma A."/>
            <person name="Barry K."/>
            <person name="Grigoriev I.V."/>
            <person name="Spatafora J.W."/>
        </authorList>
    </citation>
    <scope>NUCLEOTIDE SEQUENCE [LARGE SCALE GENOMIC DNA]</scope>
    <source>
        <strain evidence="9 10">AM-OR11-026</strain>
    </source>
</reference>
<name>A0A1B7MUA9_9AGAM</name>
<protein>
    <submittedName>
        <fullName evidence="9">DnaJ-domain-containing protein</fullName>
    </submittedName>
</protein>
<evidence type="ECO:0000313" key="9">
    <source>
        <dbReference type="EMBL" id="OAX36137.1"/>
    </source>
</evidence>
<dbReference type="PANTHER" id="PTHR43908:SF3">
    <property type="entry name" value="AT29763P-RELATED"/>
    <property type="match status" value="1"/>
</dbReference>
<keyword evidence="3" id="KW-0256">Endoplasmic reticulum</keyword>
<dbReference type="FunCoup" id="A0A1B7MUA9">
    <property type="interactions" value="434"/>
</dbReference>
<evidence type="ECO:0000259" key="8">
    <source>
        <dbReference type="PROSITE" id="PS50076"/>
    </source>
</evidence>
<feature type="transmembrane region" description="Helical" evidence="7">
    <location>
        <begin position="282"/>
        <end position="301"/>
    </location>
</feature>
<dbReference type="SUPFAM" id="SSF46565">
    <property type="entry name" value="Chaperone J-domain"/>
    <property type="match status" value="1"/>
</dbReference>
<evidence type="ECO:0000313" key="10">
    <source>
        <dbReference type="Proteomes" id="UP000092154"/>
    </source>
</evidence>
<dbReference type="InterPro" id="IPR036869">
    <property type="entry name" value="J_dom_sf"/>
</dbReference>
<dbReference type="InterPro" id="IPR015399">
    <property type="entry name" value="DUF1977_DnaJ-like"/>
</dbReference>
<dbReference type="PROSITE" id="PS50076">
    <property type="entry name" value="DNAJ_2"/>
    <property type="match status" value="1"/>
</dbReference>
<dbReference type="SMART" id="SM00271">
    <property type="entry name" value="DnaJ"/>
    <property type="match status" value="1"/>
</dbReference>
<feature type="region of interest" description="Disordered" evidence="6">
    <location>
        <begin position="57"/>
        <end position="103"/>
    </location>
</feature>
<organism evidence="9 10">
    <name type="scientific">Rhizopogon vinicolor AM-OR11-026</name>
    <dbReference type="NCBI Taxonomy" id="1314800"/>
    <lineage>
        <taxon>Eukaryota</taxon>
        <taxon>Fungi</taxon>
        <taxon>Dikarya</taxon>
        <taxon>Basidiomycota</taxon>
        <taxon>Agaricomycotina</taxon>
        <taxon>Agaricomycetes</taxon>
        <taxon>Agaricomycetidae</taxon>
        <taxon>Boletales</taxon>
        <taxon>Suillineae</taxon>
        <taxon>Rhizopogonaceae</taxon>
        <taxon>Rhizopogon</taxon>
    </lineage>
</organism>